<evidence type="ECO:0000256" key="1">
    <source>
        <dbReference type="SAM" id="Phobius"/>
    </source>
</evidence>
<feature type="transmembrane region" description="Helical" evidence="1">
    <location>
        <begin position="87"/>
        <end position="109"/>
    </location>
</feature>
<dbReference type="RefSeq" id="WP_074673114.1">
    <property type="nucleotide sequence ID" value="NZ_FNTB01000001.1"/>
</dbReference>
<evidence type="ECO:0000313" key="4">
    <source>
        <dbReference type="Proteomes" id="UP000183038"/>
    </source>
</evidence>
<keyword evidence="1" id="KW-0812">Transmembrane</keyword>
<evidence type="ECO:0000313" key="3">
    <source>
        <dbReference type="EMBL" id="SEC15658.1"/>
    </source>
</evidence>
<feature type="transmembrane region" description="Helical" evidence="1">
    <location>
        <begin position="252"/>
        <end position="270"/>
    </location>
</feature>
<dbReference type="Proteomes" id="UP000183038">
    <property type="component" value="Unassembled WGS sequence"/>
</dbReference>
<keyword evidence="1" id="KW-0472">Membrane</keyword>
<feature type="transmembrane region" description="Helical" evidence="1">
    <location>
        <begin position="154"/>
        <end position="173"/>
    </location>
</feature>
<feature type="transmembrane region" description="Helical" evidence="1">
    <location>
        <begin position="121"/>
        <end position="142"/>
    </location>
</feature>
<dbReference type="GO" id="GO:0080120">
    <property type="term" value="P:CAAX-box protein maturation"/>
    <property type="evidence" value="ECO:0007669"/>
    <property type="project" value="UniProtKB-ARBA"/>
</dbReference>
<dbReference type="PANTHER" id="PTHR39430:SF1">
    <property type="entry name" value="PROTEASE"/>
    <property type="match status" value="1"/>
</dbReference>
<dbReference type="InterPro" id="IPR003675">
    <property type="entry name" value="Rce1/LyrA-like_dom"/>
</dbReference>
<feature type="transmembrane region" description="Helical" evidence="1">
    <location>
        <begin position="179"/>
        <end position="198"/>
    </location>
</feature>
<feature type="transmembrane region" description="Helical" evidence="1">
    <location>
        <begin position="12"/>
        <end position="33"/>
    </location>
</feature>
<dbReference type="EMBL" id="FNTB01000001">
    <property type="protein sequence ID" value="SEC15658.1"/>
    <property type="molecule type" value="Genomic_DNA"/>
</dbReference>
<dbReference type="PANTHER" id="PTHR39430">
    <property type="entry name" value="MEMBRANE-ASSOCIATED PROTEASE-RELATED"/>
    <property type="match status" value="1"/>
</dbReference>
<feature type="transmembrane region" description="Helical" evidence="1">
    <location>
        <begin position="45"/>
        <end position="66"/>
    </location>
</feature>
<organism evidence="3 4">
    <name type="scientific">Maribacter dokdonensis</name>
    <dbReference type="NCBI Taxonomy" id="320912"/>
    <lineage>
        <taxon>Bacteria</taxon>
        <taxon>Pseudomonadati</taxon>
        <taxon>Bacteroidota</taxon>
        <taxon>Flavobacteriia</taxon>
        <taxon>Flavobacteriales</taxon>
        <taxon>Flavobacteriaceae</taxon>
        <taxon>Maribacter</taxon>
    </lineage>
</organism>
<sequence length="283" mass="32253">MNHSGWARVIALIFPYFIIVGLFQLAGAFVAGIPFGDKDFQETSLQQLIMTFFSFLGTLLLVWIFMKYMDKQNFMDVGLQIKNRKNDIIIGTLLGLVIMGLAYVSLWAAEEIIYTEYNFDVLELIYTTLLFILVAILEEVLFRGYILKNLMLSFNKYIALIISSIVFAIAHGANPNISLFSLTGLFLAGIALGVSYIYTKNLWYPIAFHFSWNLFQSLFGFNVSGQDIYSIIEFTVPENNMINGGQFGFEGSVFSLITELTLVALIIYYYQVKKRQPIRNENI</sequence>
<reference evidence="3 4" key="1">
    <citation type="submission" date="2016-10" db="EMBL/GenBank/DDBJ databases">
        <authorList>
            <person name="de Groot N.N."/>
        </authorList>
    </citation>
    <scope>NUCLEOTIDE SEQUENCE [LARGE SCALE GENOMIC DNA]</scope>
    <source>
        <strain evidence="3 4">MAR_2009_71</strain>
    </source>
</reference>
<dbReference type="Pfam" id="PF02517">
    <property type="entry name" value="Rce1-like"/>
    <property type="match status" value="1"/>
</dbReference>
<feature type="transmembrane region" description="Helical" evidence="1">
    <location>
        <begin position="210"/>
        <end position="232"/>
    </location>
</feature>
<dbReference type="GO" id="GO:0004175">
    <property type="term" value="F:endopeptidase activity"/>
    <property type="evidence" value="ECO:0007669"/>
    <property type="project" value="UniProtKB-ARBA"/>
</dbReference>
<dbReference type="OrthoDB" id="324900at2"/>
<accession>A0A1H4Q811</accession>
<dbReference type="AlphaFoldDB" id="A0A1H4Q811"/>
<protein>
    <recommendedName>
        <fullName evidence="2">CAAX prenyl protease 2/Lysostaphin resistance protein A-like domain-containing protein</fullName>
    </recommendedName>
</protein>
<feature type="domain" description="CAAX prenyl protease 2/Lysostaphin resistance protein A-like" evidence="2">
    <location>
        <begin position="123"/>
        <end position="215"/>
    </location>
</feature>
<keyword evidence="1" id="KW-1133">Transmembrane helix</keyword>
<gene>
    <name evidence="3" type="ORF">SAMN05192540_2500</name>
</gene>
<evidence type="ECO:0000259" key="2">
    <source>
        <dbReference type="Pfam" id="PF02517"/>
    </source>
</evidence>
<name>A0A1H4Q811_9FLAO</name>
<proteinExistence type="predicted"/>